<dbReference type="SUPFAM" id="SSF46767">
    <property type="entry name" value="Methylated DNA-protein cysteine methyltransferase, C-terminal domain"/>
    <property type="match status" value="1"/>
</dbReference>
<dbReference type="GO" id="GO:0032259">
    <property type="term" value="P:methylation"/>
    <property type="evidence" value="ECO:0007669"/>
    <property type="project" value="UniProtKB-KW"/>
</dbReference>
<comment type="catalytic activity">
    <reaction evidence="1">
        <text>a 4-O-methyl-thymidine in DNA + L-cysteinyl-[protein] = a thymidine in DNA + S-methyl-L-cysteinyl-[protein]</text>
        <dbReference type="Rhea" id="RHEA:53428"/>
        <dbReference type="Rhea" id="RHEA-COMP:10131"/>
        <dbReference type="Rhea" id="RHEA-COMP:10132"/>
        <dbReference type="Rhea" id="RHEA-COMP:13555"/>
        <dbReference type="Rhea" id="RHEA-COMP:13556"/>
        <dbReference type="ChEBI" id="CHEBI:29950"/>
        <dbReference type="ChEBI" id="CHEBI:82612"/>
        <dbReference type="ChEBI" id="CHEBI:137386"/>
        <dbReference type="ChEBI" id="CHEBI:137387"/>
        <dbReference type="EC" id="2.1.1.63"/>
    </reaction>
</comment>
<dbReference type="EMBL" id="UOGJ01000039">
    <property type="protein sequence ID" value="VAX35236.1"/>
    <property type="molecule type" value="Genomic_DNA"/>
</dbReference>
<dbReference type="InterPro" id="IPR001497">
    <property type="entry name" value="MethylDNA_cys_MeTrfase_AS"/>
</dbReference>
<dbReference type="Pfam" id="PF02870">
    <property type="entry name" value="Methyltransf_1N"/>
    <property type="match status" value="1"/>
</dbReference>
<dbReference type="PANTHER" id="PTHR10815:SF5">
    <property type="entry name" value="METHYLATED-DNA--PROTEIN-CYSTEINE METHYLTRANSFERASE"/>
    <property type="match status" value="1"/>
</dbReference>
<evidence type="ECO:0000259" key="11">
    <source>
        <dbReference type="Pfam" id="PF02870"/>
    </source>
</evidence>
<comment type="similarity">
    <text evidence="2">Belongs to the MGMT family.</text>
</comment>
<keyword evidence="4" id="KW-0963">Cytoplasm</keyword>
<dbReference type="PANTHER" id="PTHR10815">
    <property type="entry name" value="METHYLATED-DNA--PROTEIN-CYSTEINE METHYLTRANSFERASE"/>
    <property type="match status" value="1"/>
</dbReference>
<dbReference type="InterPro" id="IPR014048">
    <property type="entry name" value="MethylDNA_cys_MeTrfase_DNA-bd"/>
</dbReference>
<evidence type="ECO:0000256" key="1">
    <source>
        <dbReference type="ARBA" id="ARBA00001286"/>
    </source>
</evidence>
<dbReference type="EC" id="2.1.1.63" evidence="3"/>
<feature type="domain" description="Methylguanine DNA methyltransferase ribonuclease-like" evidence="11">
    <location>
        <begin position="12"/>
        <end position="83"/>
    </location>
</feature>
<dbReference type="Pfam" id="PF01035">
    <property type="entry name" value="DNA_binding_1"/>
    <property type="match status" value="1"/>
</dbReference>
<accession>A0A3B1CX58</accession>
<keyword evidence="8" id="KW-0234">DNA repair</keyword>
<dbReference type="InterPro" id="IPR023546">
    <property type="entry name" value="MGMT"/>
</dbReference>
<dbReference type="NCBIfam" id="TIGR00589">
    <property type="entry name" value="ogt"/>
    <property type="match status" value="1"/>
</dbReference>
<dbReference type="InterPro" id="IPR008332">
    <property type="entry name" value="MethylG_MeTrfase_N"/>
</dbReference>
<evidence type="ECO:0000256" key="5">
    <source>
        <dbReference type="ARBA" id="ARBA00022603"/>
    </source>
</evidence>
<dbReference type="Gene3D" id="3.30.160.70">
    <property type="entry name" value="Methylated DNA-protein cysteine methyltransferase domain"/>
    <property type="match status" value="1"/>
</dbReference>
<evidence type="ECO:0000256" key="7">
    <source>
        <dbReference type="ARBA" id="ARBA00022763"/>
    </source>
</evidence>
<evidence type="ECO:0000259" key="10">
    <source>
        <dbReference type="Pfam" id="PF01035"/>
    </source>
</evidence>
<evidence type="ECO:0000256" key="3">
    <source>
        <dbReference type="ARBA" id="ARBA00011918"/>
    </source>
</evidence>
<evidence type="ECO:0000313" key="12">
    <source>
        <dbReference type="EMBL" id="VAX35236.1"/>
    </source>
</evidence>
<evidence type="ECO:0000256" key="6">
    <source>
        <dbReference type="ARBA" id="ARBA00022679"/>
    </source>
</evidence>
<dbReference type="GO" id="GO:0003908">
    <property type="term" value="F:methylated-DNA-[protein]-cysteine S-methyltransferase activity"/>
    <property type="evidence" value="ECO:0007669"/>
    <property type="project" value="UniProtKB-EC"/>
</dbReference>
<dbReference type="HAMAP" id="MF_00772">
    <property type="entry name" value="OGT"/>
    <property type="match status" value="1"/>
</dbReference>
<dbReference type="GO" id="GO:0006281">
    <property type="term" value="P:DNA repair"/>
    <property type="evidence" value="ECO:0007669"/>
    <property type="project" value="UniProtKB-KW"/>
</dbReference>
<keyword evidence="7" id="KW-0227">DNA damage</keyword>
<keyword evidence="6 12" id="KW-0808">Transferase</keyword>
<dbReference type="InterPro" id="IPR036388">
    <property type="entry name" value="WH-like_DNA-bd_sf"/>
</dbReference>
<dbReference type="AlphaFoldDB" id="A0A3B1CX58"/>
<comment type="catalytic activity">
    <reaction evidence="9">
        <text>a 6-O-methyl-2'-deoxyguanosine in DNA + L-cysteinyl-[protein] = S-methyl-L-cysteinyl-[protein] + a 2'-deoxyguanosine in DNA</text>
        <dbReference type="Rhea" id="RHEA:24000"/>
        <dbReference type="Rhea" id="RHEA-COMP:10131"/>
        <dbReference type="Rhea" id="RHEA-COMP:10132"/>
        <dbReference type="Rhea" id="RHEA-COMP:11367"/>
        <dbReference type="Rhea" id="RHEA-COMP:11368"/>
        <dbReference type="ChEBI" id="CHEBI:29950"/>
        <dbReference type="ChEBI" id="CHEBI:82612"/>
        <dbReference type="ChEBI" id="CHEBI:85445"/>
        <dbReference type="ChEBI" id="CHEBI:85448"/>
        <dbReference type="EC" id="2.1.1.63"/>
    </reaction>
</comment>
<dbReference type="PROSITE" id="PS00374">
    <property type="entry name" value="MGMT"/>
    <property type="match status" value="1"/>
</dbReference>
<dbReference type="SUPFAM" id="SSF53155">
    <property type="entry name" value="Methylated DNA-protein cysteine methyltransferase domain"/>
    <property type="match status" value="1"/>
</dbReference>
<dbReference type="InterPro" id="IPR036217">
    <property type="entry name" value="MethylDNA_cys_MeTrfase_DNAb"/>
</dbReference>
<evidence type="ECO:0000256" key="4">
    <source>
        <dbReference type="ARBA" id="ARBA00022490"/>
    </source>
</evidence>
<sequence>MITIIFKIMISFYKKFNSPVGLIHIATDGKLLRILAIGDSWSRLKNILLDVIERDHPILLRTKKQLDEYFAHQRKNFDLPIDFKGTKFQNLAWKALLKVPYGETKSYAQQAELIKNPKAVRAIGRANGLNPISIIVPCHRIIGKSGKLTGYASGLDNKKYLIDLEAMGSRVSI</sequence>
<evidence type="ECO:0000256" key="9">
    <source>
        <dbReference type="ARBA" id="ARBA00049348"/>
    </source>
</evidence>
<gene>
    <name evidence="12" type="ORF">MNBD_UNCLBAC01-1694</name>
</gene>
<keyword evidence="5 12" id="KW-0489">Methyltransferase</keyword>
<organism evidence="12">
    <name type="scientific">hydrothermal vent metagenome</name>
    <dbReference type="NCBI Taxonomy" id="652676"/>
    <lineage>
        <taxon>unclassified sequences</taxon>
        <taxon>metagenomes</taxon>
        <taxon>ecological metagenomes</taxon>
    </lineage>
</organism>
<dbReference type="Gene3D" id="1.10.10.10">
    <property type="entry name" value="Winged helix-like DNA-binding domain superfamily/Winged helix DNA-binding domain"/>
    <property type="match status" value="1"/>
</dbReference>
<evidence type="ECO:0000256" key="8">
    <source>
        <dbReference type="ARBA" id="ARBA00023204"/>
    </source>
</evidence>
<name>A0A3B1CX58_9ZZZZ</name>
<dbReference type="InterPro" id="IPR036631">
    <property type="entry name" value="MGMT_N_sf"/>
</dbReference>
<reference evidence="12" key="1">
    <citation type="submission" date="2018-06" db="EMBL/GenBank/DDBJ databases">
        <authorList>
            <person name="Zhirakovskaya E."/>
        </authorList>
    </citation>
    <scope>NUCLEOTIDE SEQUENCE</scope>
</reference>
<protein>
    <recommendedName>
        <fullName evidence="3">methylated-DNA--[protein]-cysteine S-methyltransferase</fullName>
        <ecNumber evidence="3">2.1.1.63</ecNumber>
    </recommendedName>
</protein>
<evidence type="ECO:0000256" key="2">
    <source>
        <dbReference type="ARBA" id="ARBA00008711"/>
    </source>
</evidence>
<dbReference type="FunFam" id="1.10.10.10:FF:000214">
    <property type="entry name" value="Methylated-DNA--protein-cysteine methyltransferase"/>
    <property type="match status" value="1"/>
</dbReference>
<feature type="domain" description="Methylated-DNA-[protein]-cysteine S-methyltransferase DNA binding" evidence="10">
    <location>
        <begin position="88"/>
        <end position="166"/>
    </location>
</feature>
<proteinExistence type="inferred from homology"/>
<dbReference type="CDD" id="cd06445">
    <property type="entry name" value="ATase"/>
    <property type="match status" value="1"/>
</dbReference>